<dbReference type="InterPro" id="IPR007110">
    <property type="entry name" value="Ig-like_dom"/>
</dbReference>
<dbReference type="SUPFAM" id="SSF48726">
    <property type="entry name" value="Immunoglobulin"/>
    <property type="match status" value="3"/>
</dbReference>
<keyword evidence="6" id="KW-0732">Signal</keyword>
<dbReference type="GO" id="GO:0098609">
    <property type="term" value="P:cell-cell adhesion"/>
    <property type="evidence" value="ECO:0007669"/>
    <property type="project" value="TreeGrafter"/>
</dbReference>
<dbReference type="InterPro" id="IPR003598">
    <property type="entry name" value="Ig_sub2"/>
</dbReference>
<organism evidence="8">
    <name type="scientific">Arion vulgaris</name>
    <dbReference type="NCBI Taxonomy" id="1028688"/>
    <lineage>
        <taxon>Eukaryota</taxon>
        <taxon>Metazoa</taxon>
        <taxon>Spiralia</taxon>
        <taxon>Lophotrochozoa</taxon>
        <taxon>Mollusca</taxon>
        <taxon>Gastropoda</taxon>
        <taxon>Heterobranchia</taxon>
        <taxon>Euthyneura</taxon>
        <taxon>Panpulmonata</taxon>
        <taxon>Eupulmonata</taxon>
        <taxon>Stylommatophora</taxon>
        <taxon>Helicina</taxon>
        <taxon>Arionoidea</taxon>
        <taxon>Arionidae</taxon>
        <taxon>Arion</taxon>
    </lineage>
</organism>
<dbReference type="PANTHER" id="PTHR11640">
    <property type="entry name" value="NEPHRIN"/>
    <property type="match status" value="1"/>
</dbReference>
<name>A0A0B7AC00_9EUPU</name>
<feature type="chain" id="PRO_5002111201" description="Ig-like domain-containing protein" evidence="6">
    <location>
        <begin position="20"/>
        <end position="386"/>
    </location>
</feature>
<proteinExistence type="predicted"/>
<keyword evidence="2" id="KW-0472">Membrane</keyword>
<feature type="domain" description="Ig-like" evidence="7">
    <location>
        <begin position="22"/>
        <end position="115"/>
    </location>
</feature>
<protein>
    <recommendedName>
        <fullName evidence="7">Ig-like domain-containing protein</fullName>
    </recommendedName>
</protein>
<dbReference type="EMBL" id="HACG01030656">
    <property type="protein sequence ID" value="CEK77521.1"/>
    <property type="molecule type" value="Transcribed_RNA"/>
</dbReference>
<evidence type="ECO:0000256" key="4">
    <source>
        <dbReference type="ARBA" id="ARBA00023180"/>
    </source>
</evidence>
<feature type="signal peptide" evidence="6">
    <location>
        <begin position="1"/>
        <end position="19"/>
    </location>
</feature>
<evidence type="ECO:0000259" key="7">
    <source>
        <dbReference type="PROSITE" id="PS50835"/>
    </source>
</evidence>
<dbReference type="InterPro" id="IPR013783">
    <property type="entry name" value="Ig-like_fold"/>
</dbReference>
<dbReference type="InterPro" id="IPR003599">
    <property type="entry name" value="Ig_sub"/>
</dbReference>
<dbReference type="Pfam" id="PF07679">
    <property type="entry name" value="I-set"/>
    <property type="match status" value="1"/>
</dbReference>
<feature type="domain" description="Ig-like" evidence="7">
    <location>
        <begin position="138"/>
        <end position="215"/>
    </location>
</feature>
<dbReference type="Pfam" id="PF13927">
    <property type="entry name" value="Ig_3"/>
    <property type="match status" value="1"/>
</dbReference>
<evidence type="ECO:0000256" key="6">
    <source>
        <dbReference type="SAM" id="SignalP"/>
    </source>
</evidence>
<evidence type="ECO:0000256" key="3">
    <source>
        <dbReference type="ARBA" id="ARBA00023157"/>
    </source>
</evidence>
<sequence length="386" mass="43251">MNSILGIIFLAVFLEEVSGQNPEIVDEIWPEVQNIGRIGRLNCTVARLNTNIVDWIHIDTNEVISNGEAIIIENKYLGGIRKYDVQIRSNVDRVTYMLIVRRLTQQDAGFYQCQVRIQSVPDTLWPKKLGNLTVQVAPTIRTGDTTAVLQVNRGGNSSLLCAATGIPYPNITWTRSDGGLLPVLPTPVAQYRSPQLPLVNVDIVHMGVYRCVADNHIKPPAEHLAEVLVFHPPYTRVVQDSVGQAQNRRFSAKLECIVQGHPEPTVSWERSVNNGRVRVSDDDKFDINKQTTDNQNLMAMEEWYTLKVKNVQANDYTTYYCIAKNNFGTAYSTIVLFETTECQGPNCPSLPPSSSSHVMPSLFIMLLLLAGHVCIRQEISSMIDRL</sequence>
<evidence type="ECO:0000256" key="5">
    <source>
        <dbReference type="ARBA" id="ARBA00023319"/>
    </source>
</evidence>
<dbReference type="GO" id="GO:0005886">
    <property type="term" value="C:plasma membrane"/>
    <property type="evidence" value="ECO:0007669"/>
    <property type="project" value="TreeGrafter"/>
</dbReference>
<dbReference type="PROSITE" id="PS50835">
    <property type="entry name" value="IG_LIKE"/>
    <property type="match status" value="3"/>
</dbReference>
<dbReference type="InterPro" id="IPR051275">
    <property type="entry name" value="Cell_adhesion_signaling"/>
</dbReference>
<evidence type="ECO:0000256" key="1">
    <source>
        <dbReference type="ARBA" id="ARBA00004479"/>
    </source>
</evidence>
<dbReference type="Gene3D" id="2.60.40.10">
    <property type="entry name" value="Immunoglobulins"/>
    <property type="match status" value="3"/>
</dbReference>
<dbReference type="InterPro" id="IPR036179">
    <property type="entry name" value="Ig-like_dom_sf"/>
</dbReference>
<keyword evidence="4" id="KW-0325">Glycoprotein</keyword>
<dbReference type="InterPro" id="IPR013098">
    <property type="entry name" value="Ig_I-set"/>
</dbReference>
<keyword evidence="3" id="KW-1015">Disulfide bond</keyword>
<reference evidence="8" key="1">
    <citation type="submission" date="2014-12" db="EMBL/GenBank/DDBJ databases">
        <title>Insight into the proteome of Arion vulgaris.</title>
        <authorList>
            <person name="Aradska J."/>
            <person name="Bulat T."/>
            <person name="Smidak R."/>
            <person name="Sarate P."/>
            <person name="Gangsoo J."/>
            <person name="Sialana F."/>
            <person name="Bilban M."/>
            <person name="Lubec G."/>
        </authorList>
    </citation>
    <scope>NUCLEOTIDE SEQUENCE</scope>
    <source>
        <tissue evidence="8">Skin</tissue>
    </source>
</reference>
<keyword evidence="5" id="KW-0393">Immunoglobulin domain</keyword>
<accession>A0A0B7AC00</accession>
<evidence type="ECO:0000256" key="2">
    <source>
        <dbReference type="ARBA" id="ARBA00023136"/>
    </source>
</evidence>
<dbReference type="GO" id="GO:0005911">
    <property type="term" value="C:cell-cell junction"/>
    <property type="evidence" value="ECO:0007669"/>
    <property type="project" value="TreeGrafter"/>
</dbReference>
<evidence type="ECO:0000313" key="8">
    <source>
        <dbReference type="EMBL" id="CEK77521.1"/>
    </source>
</evidence>
<comment type="subcellular location">
    <subcellularLocation>
        <location evidence="1">Membrane</location>
        <topology evidence="1">Single-pass type I membrane protein</topology>
    </subcellularLocation>
</comment>
<dbReference type="SMART" id="SM00409">
    <property type="entry name" value="IG"/>
    <property type="match status" value="3"/>
</dbReference>
<dbReference type="GO" id="GO:0050839">
    <property type="term" value="F:cell adhesion molecule binding"/>
    <property type="evidence" value="ECO:0007669"/>
    <property type="project" value="TreeGrafter"/>
</dbReference>
<feature type="domain" description="Ig-like" evidence="7">
    <location>
        <begin position="232"/>
        <end position="337"/>
    </location>
</feature>
<dbReference type="AlphaFoldDB" id="A0A0B7AC00"/>
<gene>
    <name evidence="8" type="primary">ORF105252</name>
</gene>
<dbReference type="SMART" id="SM00408">
    <property type="entry name" value="IGc2"/>
    <property type="match status" value="2"/>
</dbReference>